<evidence type="ECO:0000313" key="10">
    <source>
        <dbReference type="Proteomes" id="UP000027604"/>
    </source>
</evidence>
<dbReference type="Pfam" id="PF00069">
    <property type="entry name" value="Pkinase"/>
    <property type="match status" value="1"/>
</dbReference>
<evidence type="ECO:0000256" key="1">
    <source>
        <dbReference type="ARBA" id="ARBA00012513"/>
    </source>
</evidence>
<keyword evidence="6 7" id="KW-0067">ATP-binding</keyword>
<reference evidence="9 10" key="1">
    <citation type="journal article" date="2015" name="Genome Announc.">
        <title>Genome Sequence of Mushroom Soft-Rot Pathogen Janthinobacterium agaricidamnosum.</title>
        <authorList>
            <person name="Graupner K."/>
            <person name="Lackner G."/>
            <person name="Hertweck C."/>
        </authorList>
    </citation>
    <scope>NUCLEOTIDE SEQUENCE [LARGE SCALE GENOMIC DNA]</scope>
    <source>
        <strain evidence="10">NBRC 102515 / DSM 9628</strain>
    </source>
</reference>
<dbReference type="AlphaFoldDB" id="W0VE83"/>
<dbReference type="eggNOG" id="COG0515">
    <property type="taxonomic scope" value="Bacteria"/>
</dbReference>
<dbReference type="InterPro" id="IPR000719">
    <property type="entry name" value="Prot_kinase_dom"/>
</dbReference>
<dbReference type="FunFam" id="1.10.510.10:FF:000021">
    <property type="entry name" value="Serine/threonine protein kinase"/>
    <property type="match status" value="1"/>
</dbReference>
<dbReference type="GO" id="GO:0004674">
    <property type="term" value="F:protein serine/threonine kinase activity"/>
    <property type="evidence" value="ECO:0007669"/>
    <property type="project" value="UniProtKB-KW"/>
</dbReference>
<dbReference type="PANTHER" id="PTHR43289:SF6">
    <property type="entry name" value="SERINE_THREONINE-PROTEIN KINASE NEKL-3"/>
    <property type="match status" value="1"/>
</dbReference>
<dbReference type="RefSeq" id="WP_197539815.1">
    <property type="nucleotide sequence ID" value="NZ_BCTH01000020.1"/>
</dbReference>
<evidence type="ECO:0000256" key="5">
    <source>
        <dbReference type="ARBA" id="ARBA00022777"/>
    </source>
</evidence>
<organism evidence="9 10">
    <name type="scientific">Janthinobacterium agaricidamnosum NBRC 102515 = DSM 9628</name>
    <dbReference type="NCBI Taxonomy" id="1349767"/>
    <lineage>
        <taxon>Bacteria</taxon>
        <taxon>Pseudomonadati</taxon>
        <taxon>Pseudomonadota</taxon>
        <taxon>Betaproteobacteria</taxon>
        <taxon>Burkholderiales</taxon>
        <taxon>Oxalobacteraceae</taxon>
        <taxon>Janthinobacterium</taxon>
    </lineage>
</organism>
<evidence type="ECO:0000259" key="8">
    <source>
        <dbReference type="PROSITE" id="PS50011"/>
    </source>
</evidence>
<feature type="domain" description="Protein kinase" evidence="8">
    <location>
        <begin position="14"/>
        <end position="271"/>
    </location>
</feature>
<dbReference type="Gene3D" id="3.30.200.20">
    <property type="entry name" value="Phosphorylase Kinase, domain 1"/>
    <property type="match status" value="1"/>
</dbReference>
<dbReference type="Proteomes" id="UP000027604">
    <property type="component" value="Chromosome I"/>
</dbReference>
<evidence type="ECO:0000256" key="7">
    <source>
        <dbReference type="PROSITE-ProRule" id="PRU10141"/>
    </source>
</evidence>
<dbReference type="PATRIC" id="fig|1349767.4.peg.1986"/>
<dbReference type="CDD" id="cd14014">
    <property type="entry name" value="STKc_PknB_like"/>
    <property type="match status" value="1"/>
</dbReference>
<dbReference type="EMBL" id="HG322949">
    <property type="protein sequence ID" value="CDG85990.1"/>
    <property type="molecule type" value="Genomic_DNA"/>
</dbReference>
<protein>
    <recommendedName>
        <fullName evidence="1">non-specific serine/threonine protein kinase</fullName>
        <ecNumber evidence="1">2.7.11.1</ecNumber>
    </recommendedName>
</protein>
<feature type="binding site" evidence="7">
    <location>
        <position position="47"/>
    </location>
    <ligand>
        <name>ATP</name>
        <dbReference type="ChEBI" id="CHEBI:30616"/>
    </ligand>
</feature>
<dbReference type="GO" id="GO:0005524">
    <property type="term" value="F:ATP binding"/>
    <property type="evidence" value="ECO:0007669"/>
    <property type="project" value="UniProtKB-UniRule"/>
</dbReference>
<dbReference type="SMART" id="SM00220">
    <property type="entry name" value="S_TKc"/>
    <property type="match status" value="1"/>
</dbReference>
<keyword evidence="5 9" id="KW-0418">Kinase</keyword>
<name>W0VE83_9BURK</name>
<dbReference type="InterPro" id="IPR008271">
    <property type="entry name" value="Ser/Thr_kinase_AS"/>
</dbReference>
<dbReference type="PROSITE" id="PS50011">
    <property type="entry name" value="PROTEIN_KINASE_DOM"/>
    <property type="match status" value="1"/>
</dbReference>
<dbReference type="HOGENOM" id="CLU_000288_63_44_4"/>
<evidence type="ECO:0000256" key="4">
    <source>
        <dbReference type="ARBA" id="ARBA00022741"/>
    </source>
</evidence>
<dbReference type="PROSITE" id="PS00108">
    <property type="entry name" value="PROTEIN_KINASE_ST"/>
    <property type="match status" value="1"/>
</dbReference>
<dbReference type="InterPro" id="IPR011009">
    <property type="entry name" value="Kinase-like_dom_sf"/>
</dbReference>
<keyword evidence="4 7" id="KW-0547">Nucleotide-binding</keyword>
<dbReference type="PROSITE" id="PS00107">
    <property type="entry name" value="PROTEIN_KINASE_ATP"/>
    <property type="match status" value="1"/>
</dbReference>
<dbReference type="InterPro" id="IPR058395">
    <property type="entry name" value="DUF8082"/>
</dbReference>
<dbReference type="EC" id="2.7.11.1" evidence="1"/>
<evidence type="ECO:0000313" key="9">
    <source>
        <dbReference type="EMBL" id="CDG85990.1"/>
    </source>
</evidence>
<dbReference type="PANTHER" id="PTHR43289">
    <property type="entry name" value="MITOGEN-ACTIVATED PROTEIN KINASE KINASE KINASE 20-RELATED"/>
    <property type="match status" value="1"/>
</dbReference>
<proteinExistence type="predicted"/>
<evidence type="ECO:0000256" key="2">
    <source>
        <dbReference type="ARBA" id="ARBA00022527"/>
    </source>
</evidence>
<evidence type="ECO:0000256" key="6">
    <source>
        <dbReference type="ARBA" id="ARBA00022840"/>
    </source>
</evidence>
<keyword evidence="2" id="KW-0723">Serine/threonine-protein kinase</keyword>
<dbReference type="STRING" id="1349767.GJA_5394"/>
<keyword evidence="3" id="KW-0808">Transferase</keyword>
<evidence type="ECO:0000256" key="3">
    <source>
        <dbReference type="ARBA" id="ARBA00022679"/>
    </source>
</evidence>
<gene>
    <name evidence="9" type="ORF">GJA_5394</name>
</gene>
<dbReference type="Gene3D" id="1.10.510.10">
    <property type="entry name" value="Transferase(Phosphotransferase) domain 1"/>
    <property type="match status" value="1"/>
</dbReference>
<keyword evidence="10" id="KW-1185">Reference proteome</keyword>
<dbReference type="InterPro" id="IPR017441">
    <property type="entry name" value="Protein_kinase_ATP_BS"/>
</dbReference>
<dbReference type="Pfam" id="PF26309">
    <property type="entry name" value="DUF8082"/>
    <property type="match status" value="2"/>
</dbReference>
<sequence length="503" mass="53868">MSNRVAMRENIGKYRLESVLGKGAMGVVYRAFDPLIERTVALKTIRKDAAEDVQHQEMIDRFRKEAQAAGRLMHPNIVAIHEYGEDDEVAFIAMEFIEGTPLSALLGEQPAAMASTLGWMRDLLDALAYSHEQGVVHRDIKPANLLVTRDGRIKISDFGIARIESSTLTQTGAMLGTPSYMSPEQFRCEAVDGRSDLFSAGIVLYQLLTGKRPFSGSASTVMQQILNHTPPQPSMFNAALPAGFDSIVMRALAKQPAERFSSARAFLQALLATQQGQAIADADSDATILATPAAAQLFTATLGGPADQSSAATGTADLAPWKRTVFPSLELILAQQIGPMARLLLKKIGAMADDFDALCQQLLPHIPSPAGRARFEEQLADIRLLLAPPPAPEPVPDSAVKEATLALPVADVTALTAAEAGATLRMPPAPLLAPRLTPEFSAAIVPRLAAWIGPIASIVAKRAARECGEDGDLDAFLQLLALHIDSDAERQRFIGEARSVAAS</sequence>
<dbReference type="KEGG" id="jag:GJA_5394"/>
<dbReference type="SUPFAM" id="SSF56112">
    <property type="entry name" value="Protein kinase-like (PK-like)"/>
    <property type="match status" value="1"/>
</dbReference>
<accession>W0VE83</accession>